<keyword evidence="2" id="KW-0732">Signal</keyword>
<feature type="compositionally biased region" description="Polar residues" evidence="1">
    <location>
        <begin position="131"/>
        <end position="143"/>
    </location>
</feature>
<accession>A0ABU1FW51</accession>
<organism evidence="3 4">
    <name type="scientific">Nesterenkonia flava</name>
    <dbReference type="NCBI Taxonomy" id="469799"/>
    <lineage>
        <taxon>Bacteria</taxon>
        <taxon>Bacillati</taxon>
        <taxon>Actinomycetota</taxon>
        <taxon>Actinomycetes</taxon>
        <taxon>Micrococcales</taxon>
        <taxon>Micrococcaceae</taxon>
        <taxon>Nesterenkonia</taxon>
    </lineage>
</organism>
<gene>
    <name evidence="3" type="ORF">RH857_11310</name>
</gene>
<feature type="signal peptide" evidence="2">
    <location>
        <begin position="1"/>
        <end position="24"/>
    </location>
</feature>
<protein>
    <recommendedName>
        <fullName evidence="5">SH3b domain-containing protein</fullName>
    </recommendedName>
</protein>
<feature type="region of interest" description="Disordered" evidence="1">
    <location>
        <begin position="29"/>
        <end position="167"/>
    </location>
</feature>
<dbReference type="Proteomes" id="UP001260872">
    <property type="component" value="Unassembled WGS sequence"/>
</dbReference>
<name>A0ABU1FW51_9MICC</name>
<proteinExistence type="predicted"/>
<keyword evidence="4" id="KW-1185">Reference proteome</keyword>
<sequence length="224" mass="23064">MARRGHFTTAATTTAALTALFALAACGDEEPEIEVNDPPGATAGTESPEQADEAPEQTDADAEGTPEAEDFATDTPQTSSPDGEAPGSPDEETAGESTPPPEDPAEDPTAQLPPGGAERVPDEDIDPETQGEPTETSFSQAGQETGFHDSAVEPIPVYAEPPVPGGDTEVVAELSSDDVVLLGGREIQAAMADGTWVEVQLADGYGWVEVFVLEGFEAGSAQQP</sequence>
<dbReference type="EMBL" id="JAVKGT010000034">
    <property type="protein sequence ID" value="MDR5712710.1"/>
    <property type="molecule type" value="Genomic_DNA"/>
</dbReference>
<dbReference type="RefSeq" id="WP_310538083.1">
    <property type="nucleotide sequence ID" value="NZ_BAAAOC010000077.1"/>
</dbReference>
<evidence type="ECO:0000313" key="4">
    <source>
        <dbReference type="Proteomes" id="UP001260872"/>
    </source>
</evidence>
<evidence type="ECO:0000256" key="2">
    <source>
        <dbReference type="SAM" id="SignalP"/>
    </source>
</evidence>
<reference evidence="4" key="1">
    <citation type="submission" date="2023-07" db="EMBL/GenBank/DDBJ databases">
        <title>Description of three actinobacteria isolated from air of manufacturing shop in a pharmaceutical factory.</title>
        <authorList>
            <person name="Zhang D.-F."/>
        </authorList>
    </citation>
    <scope>NUCLEOTIDE SEQUENCE [LARGE SCALE GENOMIC DNA]</scope>
    <source>
        <strain evidence="4">CCTCC AB 207010</strain>
    </source>
</reference>
<dbReference type="PROSITE" id="PS51257">
    <property type="entry name" value="PROKAR_LIPOPROTEIN"/>
    <property type="match status" value="1"/>
</dbReference>
<feature type="compositionally biased region" description="Acidic residues" evidence="1">
    <location>
        <begin position="49"/>
        <end position="72"/>
    </location>
</feature>
<evidence type="ECO:0000313" key="3">
    <source>
        <dbReference type="EMBL" id="MDR5712710.1"/>
    </source>
</evidence>
<evidence type="ECO:0008006" key="5">
    <source>
        <dbReference type="Google" id="ProtNLM"/>
    </source>
</evidence>
<evidence type="ECO:0000256" key="1">
    <source>
        <dbReference type="SAM" id="MobiDB-lite"/>
    </source>
</evidence>
<comment type="caution">
    <text evidence="3">The sequence shown here is derived from an EMBL/GenBank/DDBJ whole genome shotgun (WGS) entry which is preliminary data.</text>
</comment>
<feature type="chain" id="PRO_5046982520" description="SH3b domain-containing protein" evidence="2">
    <location>
        <begin position="25"/>
        <end position="224"/>
    </location>
</feature>